<sequence>MWKIGSQAADLRVVTGSAAKLQFAVWRLLLFVKSKANHYVSKQEEAVNPVRLLRRRGKRCIVSNMTYTPQHIANYFLDSAAQEGGRLSLLKLLKLIYIAYGWSLALRNEKLFNEKIEAWQHGPVIPSIYHEFKHYGSSPIASRSVTVDFKEKDGKLNLDFQTPRVPDMDEDTIYILDTVWKSYKDFTAWALRELTHQDGTPWRKVYRDGVRGIAMQDEDIREHYVERIGRYLEAARATEQERKAS</sequence>
<name>A0A316CCZ3_PSESE</name>
<dbReference type="Proteomes" id="UP000245396">
    <property type="component" value="Unassembled WGS sequence"/>
</dbReference>
<evidence type="ECO:0000313" key="3">
    <source>
        <dbReference type="Proteomes" id="UP000245396"/>
    </source>
</evidence>
<keyword evidence="3" id="KW-1185">Reference proteome</keyword>
<dbReference type="Pfam" id="PF13274">
    <property type="entry name" value="SocA_Panacea"/>
    <property type="match status" value="1"/>
</dbReference>
<gene>
    <name evidence="2" type="ORF">C7441_11971</name>
</gene>
<proteinExistence type="predicted"/>
<dbReference type="InterPro" id="IPR025272">
    <property type="entry name" value="SocA_Panacea"/>
</dbReference>
<protein>
    <submittedName>
        <fullName evidence="2">Putative phage-associated protein</fullName>
    </submittedName>
</protein>
<evidence type="ECO:0000313" key="2">
    <source>
        <dbReference type="EMBL" id="PWJ76383.1"/>
    </source>
</evidence>
<dbReference type="AlphaFoldDB" id="A0A316CCZ3"/>
<reference evidence="2 3" key="1">
    <citation type="submission" date="2018-05" db="EMBL/GenBank/DDBJ databases">
        <title>Genomic Encyclopedia of Type Strains, Phase IV (KMG-IV): sequencing the most valuable type-strain genomes for metagenomic binning, comparative biology and taxonomic classification.</title>
        <authorList>
            <person name="Goeker M."/>
        </authorList>
    </citation>
    <scope>NUCLEOTIDE SEQUENCE [LARGE SCALE GENOMIC DNA]</scope>
    <source>
        <strain evidence="2 3">DSM 6986</strain>
    </source>
</reference>
<organism evidence="2 3">
    <name type="scientific">Pseudaminobacter salicylatoxidans</name>
    <dbReference type="NCBI Taxonomy" id="93369"/>
    <lineage>
        <taxon>Bacteria</taxon>
        <taxon>Pseudomonadati</taxon>
        <taxon>Pseudomonadota</taxon>
        <taxon>Alphaproteobacteria</taxon>
        <taxon>Hyphomicrobiales</taxon>
        <taxon>Phyllobacteriaceae</taxon>
        <taxon>Pseudaminobacter</taxon>
    </lineage>
</organism>
<accession>A0A316CCZ3</accession>
<comment type="caution">
    <text evidence="2">The sequence shown here is derived from an EMBL/GenBank/DDBJ whole genome shotgun (WGS) entry which is preliminary data.</text>
</comment>
<dbReference type="EMBL" id="QGGG01000019">
    <property type="protein sequence ID" value="PWJ76383.1"/>
    <property type="molecule type" value="Genomic_DNA"/>
</dbReference>
<evidence type="ECO:0000259" key="1">
    <source>
        <dbReference type="Pfam" id="PF13274"/>
    </source>
</evidence>
<feature type="domain" description="Antitoxin SocA-like Panacea" evidence="1">
    <location>
        <begin position="92"/>
        <end position="202"/>
    </location>
</feature>